<reference evidence="13" key="1">
    <citation type="submission" date="2018-07" db="EMBL/GenBank/DDBJ databases">
        <authorList>
            <person name="Quirk P.G."/>
            <person name="Krulwich T.A."/>
        </authorList>
    </citation>
    <scope>NUCLEOTIDE SEQUENCE</scope>
</reference>
<evidence type="ECO:0000256" key="7">
    <source>
        <dbReference type="ARBA" id="ARBA00023295"/>
    </source>
</evidence>
<evidence type="ECO:0000256" key="10">
    <source>
        <dbReference type="PIRNR" id="PIRNR001092"/>
    </source>
</evidence>
<evidence type="ECO:0000256" key="5">
    <source>
        <dbReference type="ARBA" id="ARBA00022801"/>
    </source>
</evidence>
<evidence type="ECO:0000256" key="4">
    <source>
        <dbReference type="ARBA" id="ARBA00022729"/>
    </source>
</evidence>
<keyword evidence="5 10" id="KW-0378">Hydrolase</keyword>
<dbReference type="PRINTS" id="PR00741">
    <property type="entry name" value="GLHYDRLASE29"/>
</dbReference>
<evidence type="ECO:0000259" key="11">
    <source>
        <dbReference type="Pfam" id="PF01120"/>
    </source>
</evidence>
<evidence type="ECO:0000256" key="3">
    <source>
        <dbReference type="ARBA" id="ARBA00012662"/>
    </source>
</evidence>
<dbReference type="InterPro" id="IPR000933">
    <property type="entry name" value="Glyco_hydro_29"/>
</dbReference>
<dbReference type="InterPro" id="IPR057739">
    <property type="entry name" value="Glyco_hydro_29_N"/>
</dbReference>
<evidence type="ECO:0000313" key="13">
    <source>
        <dbReference type="EMBL" id="SSX23484.1"/>
    </source>
</evidence>
<dbReference type="InterPro" id="IPR016286">
    <property type="entry name" value="FUC_metazoa-typ"/>
</dbReference>
<dbReference type="Pfam" id="PF01120">
    <property type="entry name" value="Alpha_L_fucos"/>
    <property type="match status" value="1"/>
</dbReference>
<dbReference type="InterPro" id="IPR017853">
    <property type="entry name" value="GH"/>
</dbReference>
<gene>
    <name evidence="13" type="primary">CSON009113</name>
</gene>
<keyword evidence="6" id="KW-0325">Glycoprotein</keyword>
<dbReference type="SUPFAM" id="SSF51445">
    <property type="entry name" value="(Trans)glycosidases"/>
    <property type="match status" value="1"/>
</dbReference>
<dbReference type="VEuPathDB" id="VectorBase:CSON009113"/>
<evidence type="ECO:0000259" key="12">
    <source>
        <dbReference type="Pfam" id="PF16757"/>
    </source>
</evidence>
<dbReference type="PIRSF" id="PIRSF001092">
    <property type="entry name" value="Alpha-L-fucosidase"/>
    <property type="match status" value="1"/>
</dbReference>
<sequence length="504" mass="59368">MNRRILTYLFYLAINISFFVSASYEVIKKSSIEVNPNVIFLPTKNYTPDWDSLDSRPLPKWFDEAKVGIFIHWGVYSVPSFGSEWFWWNWQGIYNENYTNYMERNYRPGFTYQEFAPDFTAELFDPKEWAEIFENSGAQYVVLTSKHHDGYALWPSKYSFGWNSKDVGSHRDLVGELRDAIVKNTKLKFGLYHSLYEWFNPLYLKDKASNFTSKDFVKNKVWPEMQEIVSTYKPEVLWSDGDWETDEDYWESKEFLAWLYNKSPVRKTIVTNDRWGRGTGCKHGDFYNCADRFNPGVLQEHKWENAFTIDKKSWGNRGNAKYEDFMTPKEVIRELVTTVSCNGNILINVGPSRVGTIDMIFVERLAQMGRWLKRNGKAIYKTIPWTHQNDSLTKDVWYTAEKKLHRIWDKENNVSVITQNVYATVLEYPYETNYVELRDLGMVFNENVPVELLGYPGKVTFDRTRRGVILHFPNKQDIDVYGLSLAWTFQVNTILNKKGTYSEI</sequence>
<dbReference type="Gene3D" id="3.20.20.80">
    <property type="entry name" value="Glycosidases"/>
    <property type="match status" value="1"/>
</dbReference>
<dbReference type="EMBL" id="UFQT01000356">
    <property type="protein sequence ID" value="SSX23484.1"/>
    <property type="molecule type" value="Genomic_DNA"/>
</dbReference>
<dbReference type="Pfam" id="PF16757">
    <property type="entry name" value="Fucosidase_C"/>
    <property type="match status" value="1"/>
</dbReference>
<evidence type="ECO:0000256" key="6">
    <source>
        <dbReference type="ARBA" id="ARBA00023180"/>
    </source>
</evidence>
<dbReference type="GO" id="GO:0006004">
    <property type="term" value="P:fucose metabolic process"/>
    <property type="evidence" value="ECO:0007669"/>
    <property type="project" value="InterPro"/>
</dbReference>
<accession>A0A336LZR5</accession>
<dbReference type="GO" id="GO:0016139">
    <property type="term" value="P:glycoside catabolic process"/>
    <property type="evidence" value="ECO:0007669"/>
    <property type="project" value="TreeGrafter"/>
</dbReference>
<dbReference type="GO" id="GO:0004560">
    <property type="term" value="F:alpha-L-fucosidase activity"/>
    <property type="evidence" value="ECO:0007669"/>
    <property type="project" value="UniProtKB-EC"/>
</dbReference>
<dbReference type="EC" id="3.2.1.51" evidence="3"/>
<feature type="domain" description="Glycoside hydrolase family 29 N-terminal" evidence="11">
    <location>
        <begin position="43"/>
        <end position="377"/>
    </location>
</feature>
<dbReference type="PANTHER" id="PTHR10030:SF37">
    <property type="entry name" value="ALPHA-L-FUCOSIDASE-RELATED"/>
    <property type="match status" value="1"/>
</dbReference>
<dbReference type="FunFam" id="3.20.20.80:FF:000027">
    <property type="entry name" value="Alpha-L-fucosidase"/>
    <property type="match status" value="1"/>
</dbReference>
<evidence type="ECO:0000256" key="9">
    <source>
        <dbReference type="ARBA" id="ARBA00081661"/>
    </source>
</evidence>
<dbReference type="Gene3D" id="2.60.40.1180">
    <property type="entry name" value="Golgi alpha-mannosidase II"/>
    <property type="match status" value="1"/>
</dbReference>
<dbReference type="AlphaFoldDB" id="A0A336LZR5"/>
<keyword evidence="4" id="KW-0732">Signal</keyword>
<dbReference type="SMART" id="SM00812">
    <property type="entry name" value="Alpha_L_fucos"/>
    <property type="match status" value="1"/>
</dbReference>
<organism evidence="13">
    <name type="scientific">Culicoides sonorensis</name>
    <name type="common">Biting midge</name>
    <dbReference type="NCBI Taxonomy" id="179676"/>
    <lineage>
        <taxon>Eukaryota</taxon>
        <taxon>Metazoa</taxon>
        <taxon>Ecdysozoa</taxon>
        <taxon>Arthropoda</taxon>
        <taxon>Hexapoda</taxon>
        <taxon>Insecta</taxon>
        <taxon>Pterygota</taxon>
        <taxon>Neoptera</taxon>
        <taxon>Endopterygota</taxon>
        <taxon>Diptera</taxon>
        <taxon>Nematocera</taxon>
        <taxon>Chironomoidea</taxon>
        <taxon>Ceratopogonidae</taxon>
        <taxon>Ceratopogoninae</taxon>
        <taxon>Culicoides</taxon>
        <taxon>Monoculicoides</taxon>
    </lineage>
</organism>
<comment type="similarity">
    <text evidence="2 10">Belongs to the glycosyl hydrolase 29 family.</text>
</comment>
<name>A0A336LZR5_CULSO</name>
<dbReference type="PANTHER" id="PTHR10030">
    <property type="entry name" value="ALPHA-L-FUCOSIDASE"/>
    <property type="match status" value="1"/>
</dbReference>
<evidence type="ECO:0000256" key="1">
    <source>
        <dbReference type="ARBA" id="ARBA00004071"/>
    </source>
</evidence>
<dbReference type="InterPro" id="IPR013780">
    <property type="entry name" value="Glyco_hydro_b"/>
</dbReference>
<evidence type="ECO:0000256" key="2">
    <source>
        <dbReference type="ARBA" id="ARBA00007951"/>
    </source>
</evidence>
<proteinExistence type="inferred from homology"/>
<dbReference type="OMA" id="WESTDKH"/>
<protein>
    <recommendedName>
        <fullName evidence="8">Putative alpha-L-fucosidase</fullName>
        <ecNumber evidence="3">3.2.1.51</ecNumber>
    </recommendedName>
    <alternativeName>
        <fullName evidence="9">Alpha-L-fucoside fucohydrolase</fullName>
    </alternativeName>
</protein>
<comment type="function">
    <text evidence="1">Alpha-L-fucosidase is responsible for hydrolyzing the alpha-1,6-linked fucose joined to the reducing-end N-acetylglucosamine of the carbohydrate moieties of glycoproteins.</text>
</comment>
<feature type="domain" description="Alpha-L-fucosidase C-terminal" evidence="12">
    <location>
        <begin position="388"/>
        <end position="491"/>
    </location>
</feature>
<evidence type="ECO:0000256" key="8">
    <source>
        <dbReference type="ARBA" id="ARBA00074133"/>
    </source>
</evidence>
<dbReference type="InterPro" id="IPR031919">
    <property type="entry name" value="Fucosidase_C"/>
</dbReference>
<keyword evidence="7 10" id="KW-0326">Glycosidase</keyword>
<dbReference type="GO" id="GO:0005764">
    <property type="term" value="C:lysosome"/>
    <property type="evidence" value="ECO:0007669"/>
    <property type="project" value="TreeGrafter"/>
</dbReference>